<evidence type="ECO:0000256" key="5">
    <source>
        <dbReference type="ARBA" id="ARBA00022691"/>
    </source>
</evidence>
<comment type="similarity">
    <text evidence="6">Belongs to the methyltransferase superfamily. RNA methyltransferase RsmG family.</text>
</comment>
<reference evidence="8" key="1">
    <citation type="journal article" date="2019" name="Int. J. Syst. Evol. Microbiol.">
        <title>The Global Catalogue of Microorganisms (GCM) 10K type strain sequencing project: providing services to taxonomists for standard genome sequencing and annotation.</title>
        <authorList>
            <consortium name="The Broad Institute Genomics Platform"/>
            <consortium name="The Broad Institute Genome Sequencing Center for Infectious Disease"/>
            <person name="Wu L."/>
            <person name="Ma J."/>
        </authorList>
    </citation>
    <scope>NUCLEOTIDE SEQUENCE [LARGE SCALE GENOMIC DNA]</scope>
    <source>
        <strain evidence="8">JCM 10977</strain>
    </source>
</reference>
<keyword evidence="8" id="KW-1185">Reference proteome</keyword>
<comment type="function">
    <text evidence="6">Specifically methylates the N7 position of a guanine in 16S rRNA.</text>
</comment>
<dbReference type="InterPro" id="IPR029063">
    <property type="entry name" value="SAM-dependent_MTases_sf"/>
</dbReference>
<keyword evidence="3 6" id="KW-0489">Methyltransferase</keyword>
<feature type="binding site" evidence="6">
    <location>
        <position position="152"/>
    </location>
    <ligand>
        <name>S-adenosyl-L-methionine</name>
        <dbReference type="ChEBI" id="CHEBI:59789"/>
    </ligand>
</feature>
<feature type="binding site" evidence="6">
    <location>
        <position position="79"/>
    </location>
    <ligand>
        <name>S-adenosyl-L-methionine</name>
        <dbReference type="ChEBI" id="CHEBI:59789"/>
    </ligand>
</feature>
<evidence type="ECO:0000256" key="3">
    <source>
        <dbReference type="ARBA" id="ARBA00022603"/>
    </source>
</evidence>
<dbReference type="Pfam" id="PF02527">
    <property type="entry name" value="GidB"/>
    <property type="match status" value="1"/>
</dbReference>
<keyword evidence="1 6" id="KW-0963">Cytoplasm</keyword>
<accession>A0ABP4AGH0</accession>
<evidence type="ECO:0000256" key="6">
    <source>
        <dbReference type="HAMAP-Rule" id="MF_00074"/>
    </source>
</evidence>
<evidence type="ECO:0000313" key="7">
    <source>
        <dbReference type="EMBL" id="GAA0936262.1"/>
    </source>
</evidence>
<keyword evidence="5 6" id="KW-0949">S-adenosyl-L-methionine</keyword>
<keyword evidence="4 6" id="KW-0808">Transferase</keyword>
<name>A0ABP4AGH0_9ACTN</name>
<sequence>MTDDVSRETPPLVEKLYPRAAERLAAYAELLATEGTLRGLIGPREVPKLWDRHLLNCAVLERLIPEESTVADIGTGAGLPGIVLALVRPDLQVSLVEPLLRRTTFLEEAVELLGCTNAVVVRARAEDLIPGTRSGAEGAARGQAPYDVVASRAVAPLGKLAGWCLPLTAEGGLMLAMKGASAEEELAASEAELEALGAEEWHVHQLGVDELAQPTTVVSIVAGRAARGSQQRRRGR</sequence>
<dbReference type="Proteomes" id="UP001500542">
    <property type="component" value="Unassembled WGS sequence"/>
</dbReference>
<evidence type="ECO:0000256" key="4">
    <source>
        <dbReference type="ARBA" id="ARBA00022679"/>
    </source>
</evidence>
<comment type="caution">
    <text evidence="6">Lacks conserved residue(s) required for the propagation of feature annotation.</text>
</comment>
<evidence type="ECO:0000313" key="8">
    <source>
        <dbReference type="Proteomes" id="UP001500542"/>
    </source>
</evidence>
<feature type="binding site" evidence="6">
    <location>
        <position position="74"/>
    </location>
    <ligand>
        <name>S-adenosyl-L-methionine</name>
        <dbReference type="ChEBI" id="CHEBI:59789"/>
    </ligand>
</feature>
<protein>
    <recommendedName>
        <fullName evidence="6">Ribosomal RNA small subunit methyltransferase G</fullName>
        <ecNumber evidence="6">2.1.1.-</ecNumber>
    </recommendedName>
    <alternativeName>
        <fullName evidence="6">16S rRNA 7-methylguanosine methyltransferase</fullName>
        <shortName evidence="6">16S rRNA m7G methyltransferase</shortName>
    </alternativeName>
</protein>
<dbReference type="EMBL" id="BAAAHK010000005">
    <property type="protein sequence ID" value="GAA0936262.1"/>
    <property type="molecule type" value="Genomic_DNA"/>
</dbReference>
<dbReference type="NCBIfam" id="TIGR00138">
    <property type="entry name" value="rsmG_gidB"/>
    <property type="match status" value="1"/>
</dbReference>
<dbReference type="EC" id="2.1.1.-" evidence="6"/>
<dbReference type="InterPro" id="IPR003682">
    <property type="entry name" value="rRNA_ssu_MeTfrase_G"/>
</dbReference>
<comment type="caution">
    <text evidence="7">The sequence shown here is derived from an EMBL/GenBank/DDBJ whole genome shotgun (WGS) entry which is preliminary data.</text>
</comment>
<feature type="binding site" evidence="6">
    <location>
        <begin position="125"/>
        <end position="126"/>
    </location>
    <ligand>
        <name>S-adenosyl-L-methionine</name>
        <dbReference type="ChEBI" id="CHEBI:59789"/>
    </ligand>
</feature>
<evidence type="ECO:0000256" key="2">
    <source>
        <dbReference type="ARBA" id="ARBA00022552"/>
    </source>
</evidence>
<keyword evidence="2 6" id="KW-0698">rRNA processing</keyword>
<evidence type="ECO:0000256" key="1">
    <source>
        <dbReference type="ARBA" id="ARBA00022490"/>
    </source>
</evidence>
<proteinExistence type="inferred from homology"/>
<dbReference type="SUPFAM" id="SSF53335">
    <property type="entry name" value="S-adenosyl-L-methionine-dependent methyltransferases"/>
    <property type="match status" value="1"/>
</dbReference>
<dbReference type="Gene3D" id="3.40.50.150">
    <property type="entry name" value="Vaccinia Virus protein VP39"/>
    <property type="match status" value="1"/>
</dbReference>
<gene>
    <name evidence="6 7" type="primary">rsmG</name>
    <name evidence="7" type="ORF">GCM10009554_23630</name>
</gene>
<dbReference type="PANTHER" id="PTHR31760">
    <property type="entry name" value="S-ADENOSYL-L-METHIONINE-DEPENDENT METHYLTRANSFERASES SUPERFAMILY PROTEIN"/>
    <property type="match status" value="1"/>
</dbReference>
<dbReference type="PIRSF" id="PIRSF003078">
    <property type="entry name" value="GidB"/>
    <property type="match status" value="1"/>
</dbReference>
<dbReference type="HAMAP" id="MF_00074">
    <property type="entry name" value="16SrRNA_methyltr_G"/>
    <property type="match status" value="1"/>
</dbReference>
<dbReference type="PANTHER" id="PTHR31760:SF0">
    <property type="entry name" value="S-ADENOSYL-L-METHIONINE-DEPENDENT METHYLTRANSFERASES SUPERFAMILY PROTEIN"/>
    <property type="match status" value="1"/>
</dbReference>
<organism evidence="7 8">
    <name type="scientific">Kribbella koreensis</name>
    <dbReference type="NCBI Taxonomy" id="57909"/>
    <lineage>
        <taxon>Bacteria</taxon>
        <taxon>Bacillati</taxon>
        <taxon>Actinomycetota</taxon>
        <taxon>Actinomycetes</taxon>
        <taxon>Propionibacteriales</taxon>
        <taxon>Kribbellaceae</taxon>
        <taxon>Kribbella</taxon>
    </lineage>
</organism>
<comment type="subcellular location">
    <subcellularLocation>
        <location evidence="6">Cytoplasm</location>
    </subcellularLocation>
</comment>